<evidence type="ECO:0000256" key="1">
    <source>
        <dbReference type="ARBA" id="ARBA00004123"/>
    </source>
</evidence>
<keyword evidence="2 3" id="KW-0539">Nucleus</keyword>
<dbReference type="PROSITE" id="PS51319">
    <property type="entry name" value="TFIIS_N"/>
    <property type="match status" value="1"/>
</dbReference>
<proteinExistence type="predicted"/>
<dbReference type="SUPFAM" id="SSF47676">
    <property type="entry name" value="Conserved domain common to transcription factors TFIIS, elongin A, CRSP70"/>
    <property type="match status" value="1"/>
</dbReference>
<organism evidence="6">
    <name type="scientific">Oppiella nova</name>
    <dbReference type="NCBI Taxonomy" id="334625"/>
    <lineage>
        <taxon>Eukaryota</taxon>
        <taxon>Metazoa</taxon>
        <taxon>Ecdysozoa</taxon>
        <taxon>Arthropoda</taxon>
        <taxon>Chelicerata</taxon>
        <taxon>Arachnida</taxon>
        <taxon>Acari</taxon>
        <taxon>Acariformes</taxon>
        <taxon>Sarcoptiformes</taxon>
        <taxon>Oribatida</taxon>
        <taxon>Brachypylina</taxon>
        <taxon>Oppioidea</taxon>
        <taxon>Oppiidae</taxon>
        <taxon>Oppiella</taxon>
    </lineage>
</organism>
<evidence type="ECO:0000313" key="7">
    <source>
        <dbReference type="Proteomes" id="UP000728032"/>
    </source>
</evidence>
<dbReference type="InterPro" id="IPR017923">
    <property type="entry name" value="TFIIS_N"/>
</dbReference>
<dbReference type="Gene3D" id="1.20.930.10">
    <property type="entry name" value="Conserved domain common to transcription factors TFIIS, elongin A, CRSP70"/>
    <property type="match status" value="1"/>
</dbReference>
<feature type="compositionally biased region" description="Polar residues" evidence="4">
    <location>
        <begin position="243"/>
        <end position="266"/>
    </location>
</feature>
<evidence type="ECO:0000256" key="2">
    <source>
        <dbReference type="ARBA" id="ARBA00023242"/>
    </source>
</evidence>
<dbReference type="SMART" id="SM00509">
    <property type="entry name" value="TFS2N"/>
    <property type="match status" value="1"/>
</dbReference>
<dbReference type="Proteomes" id="UP000728032">
    <property type="component" value="Unassembled WGS sequence"/>
</dbReference>
<accession>A0A7R9MPW9</accession>
<gene>
    <name evidence="6" type="ORF">ONB1V03_LOCUS20442</name>
</gene>
<dbReference type="EMBL" id="CAJPVJ010034949">
    <property type="protein sequence ID" value="CAG2181021.1"/>
    <property type="molecule type" value="Genomic_DNA"/>
</dbReference>
<dbReference type="PANTHER" id="PTHR46557:SF1">
    <property type="entry name" value="SERINE_THREONINE-PROTEIN PHOSPHATASE 1 REGULATORY SUBUNIT 10"/>
    <property type="match status" value="1"/>
</dbReference>
<evidence type="ECO:0000313" key="6">
    <source>
        <dbReference type="EMBL" id="CAD7663884.1"/>
    </source>
</evidence>
<feature type="domain" description="TFIIS N-terminal" evidence="5">
    <location>
        <begin position="71"/>
        <end position="145"/>
    </location>
</feature>
<dbReference type="PANTHER" id="PTHR46557">
    <property type="entry name" value="SERINE/THREONINE-PROTEIN PHOSPHATASE 1 REGULATORY SUBUNIT 10-RELATED"/>
    <property type="match status" value="1"/>
</dbReference>
<dbReference type="AlphaFoldDB" id="A0A7R9MPW9"/>
<feature type="region of interest" description="Disordered" evidence="4">
    <location>
        <begin position="152"/>
        <end position="266"/>
    </location>
</feature>
<reference evidence="6" key="1">
    <citation type="submission" date="2020-11" db="EMBL/GenBank/DDBJ databases">
        <authorList>
            <person name="Tran Van P."/>
        </authorList>
    </citation>
    <scope>NUCLEOTIDE SEQUENCE</scope>
</reference>
<dbReference type="GO" id="GO:0008157">
    <property type="term" value="F:protein phosphatase 1 binding"/>
    <property type="evidence" value="ECO:0007669"/>
    <property type="project" value="TreeGrafter"/>
</dbReference>
<dbReference type="Pfam" id="PF08711">
    <property type="entry name" value="Med26"/>
    <property type="match status" value="1"/>
</dbReference>
<dbReference type="InterPro" id="IPR035441">
    <property type="entry name" value="TFIIS/LEDGF_dom_sf"/>
</dbReference>
<dbReference type="OrthoDB" id="2138378at2759"/>
<dbReference type="InterPro" id="IPR003617">
    <property type="entry name" value="TFIIS/CRSP70_N_sub"/>
</dbReference>
<dbReference type="EMBL" id="OC949774">
    <property type="protein sequence ID" value="CAD7663884.1"/>
    <property type="molecule type" value="Genomic_DNA"/>
</dbReference>
<name>A0A7R9MPW9_9ACAR</name>
<evidence type="ECO:0000256" key="4">
    <source>
        <dbReference type="SAM" id="MobiDB-lite"/>
    </source>
</evidence>
<feature type="compositionally biased region" description="Low complexity" evidence="4">
    <location>
        <begin position="176"/>
        <end position="198"/>
    </location>
</feature>
<evidence type="ECO:0000256" key="3">
    <source>
        <dbReference type="PROSITE-ProRule" id="PRU00649"/>
    </source>
</evidence>
<protein>
    <recommendedName>
        <fullName evidence="5">TFIIS N-terminal domain-containing protein</fullName>
    </recommendedName>
</protein>
<dbReference type="GO" id="GO:0072357">
    <property type="term" value="C:PTW/PP1 phosphatase complex"/>
    <property type="evidence" value="ECO:0007669"/>
    <property type="project" value="TreeGrafter"/>
</dbReference>
<comment type="subcellular location">
    <subcellularLocation>
        <location evidence="1 3">Nucleus</location>
    </subcellularLocation>
</comment>
<keyword evidence="7" id="KW-1185">Reference proteome</keyword>
<evidence type="ECO:0000259" key="5">
    <source>
        <dbReference type="PROSITE" id="PS51319"/>
    </source>
</evidence>
<dbReference type="GO" id="GO:0000785">
    <property type="term" value="C:chromatin"/>
    <property type="evidence" value="ECO:0007669"/>
    <property type="project" value="TreeGrafter"/>
</dbReference>
<dbReference type="GO" id="GO:0005634">
    <property type="term" value="C:nucleus"/>
    <property type="evidence" value="ECO:0007669"/>
    <property type="project" value="UniProtKB-SubCell"/>
</dbReference>
<sequence length="317" mass="34396">MAPIDPNQLLAAFAPLLTPLGGIKNATEVPRLSSLMKKFSRKLVSRCVYCNVLLATTPDVLEEFLRSGGWETIHLWIKSAKDTGNRPFLDELLKLLLTLPMNVDRLRENESPKMIRKLAKQMDDPLLAAKAQEVVDKWTKMIELNAISGVKEKKRKSNDTNNGGKDSGDAKKSKLNAKSANHTAESDSNASMDSSNSDLKATSERTPRPSTAKVKPGKSRLGDLVSQSSAKPVKQRKEDKKSITSNKPLNNAYNSDSLNSVTSTSLPKPKIQPIGGIKVIEPLPVTTAAAPAPTPVPPPVVVPPAKPHVLHVCLELI</sequence>